<feature type="transmembrane region" description="Helical" evidence="1">
    <location>
        <begin position="28"/>
        <end position="49"/>
    </location>
</feature>
<reference evidence="2 3" key="1">
    <citation type="submission" date="2024-04" db="EMBL/GenBank/DDBJ databases">
        <title>whole genome sequencing of Lutimonas vermicola strain IMCC1616.</title>
        <authorList>
            <person name="Bae S.S."/>
        </authorList>
    </citation>
    <scope>NUCLEOTIDE SEQUENCE [LARGE SCALE GENOMIC DNA]</scope>
    <source>
        <strain evidence="2 3">IMCC1616</strain>
    </source>
</reference>
<sequence length="359" mass="42183">MIKFFRHIRQNLLAEGKTGKPALPAGRYFKYAIGEIILVVIGILIALSLNNWNEKRSQDANFDKLIDAFENEIIENIEEANHEIEVYRETQLKASKILSNKISHKQLLEDRNFRSLIEMNRLDINSDDIRSLVYRQEEFPENFKVLIPHLKNYLKFESRYNKNQLDYGKQVTEYENYLIETQPWYSSSYVKVVDSIAINEQVEFYLKNPIYKNYLSNYIYGYSYSLREMIGVRSACLVILAEIKRVREKINTEDINELFSKYNVTPYSEKTCNESKESISNFDEPATYIPILNSTNNIVSIQWKDDDNTFKNKIQIKPGELTINPVSKRLQENSILEIIFHGECIKKYQAKTNGYLLIQ</sequence>
<dbReference type="RefSeq" id="WP_342160651.1">
    <property type="nucleotide sequence ID" value="NZ_JBCDNA010000002.1"/>
</dbReference>
<organism evidence="2 3">
    <name type="scientific">Lutimonas vermicola</name>
    <dbReference type="NCBI Taxonomy" id="414288"/>
    <lineage>
        <taxon>Bacteria</taxon>
        <taxon>Pseudomonadati</taxon>
        <taxon>Bacteroidota</taxon>
        <taxon>Flavobacteriia</taxon>
        <taxon>Flavobacteriales</taxon>
        <taxon>Flavobacteriaceae</taxon>
        <taxon>Lutimonas</taxon>
    </lineage>
</organism>
<protein>
    <recommendedName>
        <fullName evidence="4">Gliding motility-associated protein GldM N-terminal domain-containing protein</fullName>
    </recommendedName>
</protein>
<evidence type="ECO:0000313" key="2">
    <source>
        <dbReference type="EMBL" id="MEL4456505.1"/>
    </source>
</evidence>
<dbReference type="Proteomes" id="UP001474120">
    <property type="component" value="Unassembled WGS sequence"/>
</dbReference>
<proteinExistence type="predicted"/>
<keyword evidence="1" id="KW-0812">Transmembrane</keyword>
<evidence type="ECO:0008006" key="4">
    <source>
        <dbReference type="Google" id="ProtNLM"/>
    </source>
</evidence>
<keyword evidence="3" id="KW-1185">Reference proteome</keyword>
<gene>
    <name evidence="2" type="ORF">AABB81_11400</name>
</gene>
<dbReference type="EMBL" id="JBCDNA010000002">
    <property type="protein sequence ID" value="MEL4456505.1"/>
    <property type="molecule type" value="Genomic_DNA"/>
</dbReference>
<evidence type="ECO:0000313" key="3">
    <source>
        <dbReference type="Proteomes" id="UP001474120"/>
    </source>
</evidence>
<name>A0ABU9L5R3_9FLAO</name>
<keyword evidence="1" id="KW-1133">Transmembrane helix</keyword>
<comment type="caution">
    <text evidence="2">The sequence shown here is derived from an EMBL/GenBank/DDBJ whole genome shotgun (WGS) entry which is preliminary data.</text>
</comment>
<evidence type="ECO:0000256" key="1">
    <source>
        <dbReference type="SAM" id="Phobius"/>
    </source>
</evidence>
<accession>A0ABU9L5R3</accession>
<keyword evidence="1" id="KW-0472">Membrane</keyword>